<dbReference type="OrthoDB" id="9803916at2"/>
<keyword evidence="5" id="KW-1185">Reference proteome</keyword>
<organism evidence="4 5">
    <name type="scientific">Eubacterium uniforme</name>
    <dbReference type="NCBI Taxonomy" id="39495"/>
    <lineage>
        <taxon>Bacteria</taxon>
        <taxon>Bacillati</taxon>
        <taxon>Bacillota</taxon>
        <taxon>Clostridia</taxon>
        <taxon>Eubacteriales</taxon>
        <taxon>Eubacteriaceae</taxon>
        <taxon>Eubacterium</taxon>
    </lineage>
</organism>
<dbReference type="GO" id="GO:0004527">
    <property type="term" value="F:exonuclease activity"/>
    <property type="evidence" value="ECO:0007669"/>
    <property type="project" value="UniProtKB-KW"/>
</dbReference>
<dbReference type="AlphaFoldDB" id="A0A1T4VWI4"/>
<keyword evidence="1" id="KW-0378">Hydrolase</keyword>
<dbReference type="InterPro" id="IPR042173">
    <property type="entry name" value="RNase_J_2"/>
</dbReference>
<evidence type="ECO:0000256" key="2">
    <source>
        <dbReference type="ARBA" id="ARBA00022884"/>
    </source>
</evidence>
<keyword evidence="2" id="KW-0694">RNA-binding</keyword>
<keyword evidence="1" id="KW-0540">Nuclease</keyword>
<dbReference type="PANTHER" id="PTHR43694:SF1">
    <property type="entry name" value="RIBONUCLEASE J"/>
    <property type="match status" value="1"/>
</dbReference>
<dbReference type="RefSeq" id="WP_078766675.1">
    <property type="nucleotide sequence ID" value="NZ_FUXZ01000011.1"/>
</dbReference>
<dbReference type="Pfam" id="PF07521">
    <property type="entry name" value="RMMBL"/>
    <property type="match status" value="1"/>
</dbReference>
<sequence>MASKTIINRYKCKQVGGNVTVITYENTSIMFDYGYAFSSSKIGSVDYDFKRNHIDAVFFTHFHYDHVGRFHLIPKGIPMYMAPVTKRHIQYKNPDGAAKYDEFITTINQGDKIKIGDIEVIPFLSDHSALGSFMYVVKTPDMNIVHTGDFRLHGYMAKTLYKNLKHDILMACDGNVDTVITEGTRIIDYPHPDITTHGMQLKAEKIFKKNKFAFFYVTEIDPESISAFYNAAKKYGMNFFVDKKIFEPVSMYVPFGKEIDERYNYEDIICEDDIKLSEDVLRKGFVYLISINDNCLNEIYKFKKFKPVFIFSERQDYLIPFMGNYKSNIADFYNKAMKVCKKSYFMHTSGHASRKELRIMLKSLRPKKVVPIHTDYPLLVSLLSRPYLKK</sequence>
<protein>
    <submittedName>
        <fullName evidence="4">RNA-metabolising metallo-beta-lactamase</fullName>
    </submittedName>
</protein>
<dbReference type="GO" id="GO:0003723">
    <property type="term" value="F:RNA binding"/>
    <property type="evidence" value="ECO:0007669"/>
    <property type="project" value="UniProtKB-KW"/>
</dbReference>
<dbReference type="Gene3D" id="3.40.50.10710">
    <property type="entry name" value="Metallo-hydrolase/oxidoreductase"/>
    <property type="match status" value="1"/>
</dbReference>
<evidence type="ECO:0000256" key="1">
    <source>
        <dbReference type="ARBA" id="ARBA00022839"/>
    </source>
</evidence>
<keyword evidence="1" id="KW-0269">Exonuclease</keyword>
<accession>A0A1T4VWI4</accession>
<dbReference type="Pfam" id="PF12706">
    <property type="entry name" value="Lactamase_B_2"/>
    <property type="match status" value="1"/>
</dbReference>
<dbReference type="EMBL" id="FUXZ01000011">
    <property type="protein sequence ID" value="SKA69363.1"/>
    <property type="molecule type" value="Genomic_DNA"/>
</dbReference>
<evidence type="ECO:0000313" key="4">
    <source>
        <dbReference type="EMBL" id="SKA69363.1"/>
    </source>
</evidence>
<dbReference type="SMART" id="SM00849">
    <property type="entry name" value="Lactamase_B"/>
    <property type="match status" value="1"/>
</dbReference>
<name>A0A1T4VWI4_9FIRM</name>
<dbReference type="Gene3D" id="3.60.15.10">
    <property type="entry name" value="Ribonuclease Z/Hydroxyacylglutathione hydrolase-like"/>
    <property type="match status" value="2"/>
</dbReference>
<evidence type="ECO:0000313" key="5">
    <source>
        <dbReference type="Proteomes" id="UP000190814"/>
    </source>
</evidence>
<dbReference type="InterPro" id="IPR036866">
    <property type="entry name" value="RibonucZ/Hydroxyglut_hydro"/>
</dbReference>
<reference evidence="4 5" key="1">
    <citation type="submission" date="2017-02" db="EMBL/GenBank/DDBJ databases">
        <authorList>
            <person name="Peterson S.W."/>
        </authorList>
    </citation>
    <scope>NUCLEOTIDE SEQUENCE [LARGE SCALE GENOMIC DNA]</scope>
    <source>
        <strain evidence="4 5">ATCC 35992</strain>
    </source>
</reference>
<evidence type="ECO:0000259" key="3">
    <source>
        <dbReference type="SMART" id="SM00849"/>
    </source>
</evidence>
<feature type="domain" description="Metallo-beta-lactamase" evidence="3">
    <location>
        <begin position="16"/>
        <end position="197"/>
    </location>
</feature>
<dbReference type="InterPro" id="IPR001279">
    <property type="entry name" value="Metallo-B-lactamas"/>
</dbReference>
<dbReference type="SUPFAM" id="SSF56281">
    <property type="entry name" value="Metallo-hydrolase/oxidoreductase"/>
    <property type="match status" value="2"/>
</dbReference>
<gene>
    <name evidence="4" type="ORF">SAMN02745111_01826</name>
</gene>
<proteinExistence type="predicted"/>
<dbReference type="InterPro" id="IPR011108">
    <property type="entry name" value="RMMBL"/>
</dbReference>
<dbReference type="Proteomes" id="UP000190814">
    <property type="component" value="Unassembled WGS sequence"/>
</dbReference>
<dbReference type="STRING" id="39495.SAMN02745111_01826"/>
<dbReference type="PANTHER" id="PTHR43694">
    <property type="entry name" value="RIBONUCLEASE J"/>
    <property type="match status" value="1"/>
</dbReference>